<evidence type="ECO:0000313" key="10">
    <source>
        <dbReference type="EMBL" id="XDK31384.1"/>
    </source>
</evidence>
<keyword evidence="2 9" id="KW-0690">Ribosome biogenesis</keyword>
<dbReference type="RefSeq" id="WP_368652111.1">
    <property type="nucleotide sequence ID" value="NZ_CP162599.1"/>
</dbReference>
<keyword evidence="7 9" id="KW-0378">Hydrolase</keyword>
<keyword evidence="3 9" id="KW-0698">rRNA processing</keyword>
<evidence type="ECO:0000256" key="1">
    <source>
        <dbReference type="ARBA" id="ARBA00010875"/>
    </source>
</evidence>
<dbReference type="HAMAP" id="MF_00009">
    <property type="entry name" value="Endoribonucl_YbeY"/>
    <property type="match status" value="1"/>
</dbReference>
<dbReference type="PANTHER" id="PTHR46986">
    <property type="entry name" value="ENDORIBONUCLEASE YBEY, CHLOROPLASTIC"/>
    <property type="match status" value="1"/>
</dbReference>
<comment type="function">
    <text evidence="9">Single strand-specific metallo-endoribonuclease involved in late-stage 70S ribosome quality control and in maturation of the 3' terminus of the 16S rRNA.</text>
</comment>
<evidence type="ECO:0000256" key="6">
    <source>
        <dbReference type="ARBA" id="ARBA00022759"/>
    </source>
</evidence>
<evidence type="ECO:0000256" key="3">
    <source>
        <dbReference type="ARBA" id="ARBA00022552"/>
    </source>
</evidence>
<evidence type="ECO:0000256" key="5">
    <source>
        <dbReference type="ARBA" id="ARBA00022723"/>
    </source>
</evidence>
<feature type="binding site" evidence="9">
    <location>
        <position position="130"/>
    </location>
    <ligand>
        <name>Zn(2+)</name>
        <dbReference type="ChEBI" id="CHEBI:29105"/>
        <note>catalytic</note>
    </ligand>
</feature>
<keyword evidence="5 9" id="KW-0479">Metal-binding</keyword>
<keyword evidence="9" id="KW-0963">Cytoplasm</keyword>
<sequence>MQIDFSDQTNQLSEEDLALYEKLAQFVAQKEEVADNTELSINFVDNAEIKQLNRDYRQKDEVTDVISFALQDEAEGEVAFHMEDMPLMLGDIIISVDRAKEQAAEYNHSLQREMGFLIVHGFLHLLGYDHLTEEEEKIMFARQNELLGEFGLER</sequence>
<dbReference type="Pfam" id="PF02130">
    <property type="entry name" value="YbeY"/>
    <property type="match status" value="1"/>
</dbReference>
<dbReference type="SUPFAM" id="SSF55486">
    <property type="entry name" value="Metalloproteases ('zincins'), catalytic domain"/>
    <property type="match status" value="1"/>
</dbReference>
<keyword evidence="8 9" id="KW-0862">Zinc</keyword>
<keyword evidence="6 9" id="KW-0255">Endonuclease</keyword>
<dbReference type="InterPro" id="IPR002036">
    <property type="entry name" value="YbeY"/>
</dbReference>
<evidence type="ECO:0000256" key="9">
    <source>
        <dbReference type="HAMAP-Rule" id="MF_00009"/>
    </source>
</evidence>
<gene>
    <name evidence="9 10" type="primary">ybeY</name>
    <name evidence="10" type="ORF">AB4Y30_10110</name>
</gene>
<dbReference type="Gene3D" id="3.40.390.30">
    <property type="entry name" value="Metalloproteases ('zincins'), catalytic domain"/>
    <property type="match status" value="1"/>
</dbReference>
<comment type="cofactor">
    <cofactor evidence="9">
        <name>Zn(2+)</name>
        <dbReference type="ChEBI" id="CHEBI:29105"/>
    </cofactor>
    <text evidence="9">Binds 1 zinc ion.</text>
</comment>
<evidence type="ECO:0000256" key="7">
    <source>
        <dbReference type="ARBA" id="ARBA00022801"/>
    </source>
</evidence>
<dbReference type="AlphaFoldDB" id="A0AB39HL37"/>
<reference evidence="10" key="1">
    <citation type="submission" date="2024-07" db="EMBL/GenBank/DDBJ databases">
        <title>Halotolerant mesophilic bacterium Ornithinibacillus sp. 4-3, sp. nov., isolated from soil.</title>
        <authorList>
            <person name="Sidarenka A.V."/>
            <person name="Guliayeva D.E."/>
            <person name="Leanovich S.I."/>
            <person name="Hileuskaya K.S."/>
            <person name="Akhremchuk A.E."/>
            <person name="Sikolenko M.A."/>
            <person name="Valentovich L.N."/>
        </authorList>
    </citation>
    <scope>NUCLEOTIDE SEQUENCE</scope>
    <source>
        <strain evidence="10">4-3</strain>
    </source>
</reference>
<feature type="binding site" evidence="9">
    <location>
        <position position="120"/>
    </location>
    <ligand>
        <name>Zn(2+)</name>
        <dbReference type="ChEBI" id="CHEBI:29105"/>
        <note>catalytic</note>
    </ligand>
</feature>
<accession>A0AB39HL37</accession>
<dbReference type="NCBIfam" id="TIGR00043">
    <property type="entry name" value="rRNA maturation RNase YbeY"/>
    <property type="match status" value="1"/>
</dbReference>
<dbReference type="GO" id="GO:0004521">
    <property type="term" value="F:RNA endonuclease activity"/>
    <property type="evidence" value="ECO:0007669"/>
    <property type="project" value="UniProtKB-UniRule"/>
</dbReference>
<proteinExistence type="inferred from homology"/>
<dbReference type="GO" id="GO:0004222">
    <property type="term" value="F:metalloendopeptidase activity"/>
    <property type="evidence" value="ECO:0007669"/>
    <property type="project" value="InterPro"/>
</dbReference>
<comment type="subcellular location">
    <subcellularLocation>
        <location evidence="9">Cytoplasm</location>
    </subcellularLocation>
</comment>
<dbReference type="PROSITE" id="PS01306">
    <property type="entry name" value="UPF0054"/>
    <property type="match status" value="1"/>
</dbReference>
<comment type="similarity">
    <text evidence="1 9">Belongs to the endoribonuclease YbeY family.</text>
</comment>
<evidence type="ECO:0000256" key="8">
    <source>
        <dbReference type="ARBA" id="ARBA00022833"/>
    </source>
</evidence>
<dbReference type="EMBL" id="CP162599">
    <property type="protein sequence ID" value="XDK31384.1"/>
    <property type="molecule type" value="Genomic_DNA"/>
</dbReference>
<keyword evidence="4 9" id="KW-0540">Nuclease</keyword>
<feature type="binding site" evidence="9">
    <location>
        <position position="124"/>
    </location>
    <ligand>
        <name>Zn(2+)</name>
        <dbReference type="ChEBI" id="CHEBI:29105"/>
        <note>catalytic</note>
    </ligand>
</feature>
<dbReference type="GO" id="GO:0005737">
    <property type="term" value="C:cytoplasm"/>
    <property type="evidence" value="ECO:0007669"/>
    <property type="project" value="UniProtKB-SubCell"/>
</dbReference>
<dbReference type="InterPro" id="IPR020549">
    <property type="entry name" value="YbeY_CS"/>
</dbReference>
<dbReference type="PANTHER" id="PTHR46986:SF1">
    <property type="entry name" value="ENDORIBONUCLEASE YBEY, CHLOROPLASTIC"/>
    <property type="match status" value="1"/>
</dbReference>
<organism evidence="10">
    <name type="scientific">Ornithinibacillus sp. 4-3</name>
    <dbReference type="NCBI Taxonomy" id="3231488"/>
    <lineage>
        <taxon>Bacteria</taxon>
        <taxon>Bacillati</taxon>
        <taxon>Bacillota</taxon>
        <taxon>Bacilli</taxon>
        <taxon>Bacillales</taxon>
        <taxon>Bacillaceae</taxon>
        <taxon>Ornithinibacillus</taxon>
    </lineage>
</organism>
<dbReference type="InterPro" id="IPR023091">
    <property type="entry name" value="MetalPrtase_cat_dom_sf_prd"/>
</dbReference>
<dbReference type="GO" id="GO:0008270">
    <property type="term" value="F:zinc ion binding"/>
    <property type="evidence" value="ECO:0007669"/>
    <property type="project" value="UniProtKB-UniRule"/>
</dbReference>
<evidence type="ECO:0000256" key="4">
    <source>
        <dbReference type="ARBA" id="ARBA00022722"/>
    </source>
</evidence>
<dbReference type="EC" id="3.1.-.-" evidence="9"/>
<protein>
    <recommendedName>
        <fullName evidence="9">Endoribonuclease YbeY</fullName>
        <ecNumber evidence="9">3.1.-.-</ecNumber>
    </recommendedName>
</protein>
<name>A0AB39HL37_9BACI</name>
<evidence type="ECO:0000256" key="2">
    <source>
        <dbReference type="ARBA" id="ARBA00022517"/>
    </source>
</evidence>
<dbReference type="GO" id="GO:0006364">
    <property type="term" value="P:rRNA processing"/>
    <property type="evidence" value="ECO:0007669"/>
    <property type="project" value="UniProtKB-UniRule"/>
</dbReference>